<dbReference type="EMBL" id="MU004238">
    <property type="protein sequence ID" value="KAF2666944.1"/>
    <property type="molecule type" value="Genomic_DNA"/>
</dbReference>
<proteinExistence type="predicted"/>
<feature type="compositionally biased region" description="Polar residues" evidence="1">
    <location>
        <begin position="218"/>
        <end position="240"/>
    </location>
</feature>
<feature type="region of interest" description="Disordered" evidence="1">
    <location>
        <begin position="322"/>
        <end position="342"/>
    </location>
</feature>
<feature type="region of interest" description="Disordered" evidence="1">
    <location>
        <begin position="42"/>
        <end position="86"/>
    </location>
</feature>
<sequence length="500" mass="56086">MGKQSITPQKTELNQCGCDVPVKDSSSKRELIMGLFKRSKSMASLKPTKTKTTWQHTIPVPPRQPRVQSFTPSPTVTPKMSPAPTFAQPRRTSVIEPRRTVAIEPQRKDWYPHSDRILPSSASAVLPARSRSTYTPKTTHRHSAVVPDTRHSLGFSIVQNQQTAPTLEYQSARQKRWSVMSAPGGVFDSVPEDEPDEEEQLIDLTTALQIPESEETQRGSSIPYANTPSRHSNGDQVVSRASGSDYIRSSNGFVHQSTAVADLSSLLTPSRAFHVSKTRFGLIGKDNEMPQWNEYVQQIQNGDMHPLIAMSEAEHPTILPAALRPSSQTNPGIQPAAPPKDTRRVRFSEQPFNIHILNPKKYELTSAEQLTDLRLAIQHFLKNVRQGDIAQDQLNNFMWDMGYDMMPAVASHAQWKTLKEDLTRLDAMLEMCERTNLPVEEAFASMRKRASVAAPLDKREMSDDALQALERNRGEAIEMLTDVVEYLADVPRMTKGRFTP</sequence>
<keyword evidence="3" id="KW-1185">Reference proteome</keyword>
<evidence type="ECO:0000256" key="1">
    <source>
        <dbReference type="SAM" id="MobiDB-lite"/>
    </source>
</evidence>
<gene>
    <name evidence="2" type="ORF">BT63DRAFT_481403</name>
</gene>
<protein>
    <submittedName>
        <fullName evidence="2">Uncharacterized protein</fullName>
    </submittedName>
</protein>
<dbReference type="Proteomes" id="UP000799302">
    <property type="component" value="Unassembled WGS sequence"/>
</dbReference>
<feature type="region of interest" description="Disordered" evidence="1">
    <location>
        <begin position="211"/>
        <end position="240"/>
    </location>
</feature>
<organism evidence="2 3">
    <name type="scientific">Microthyrium microscopicum</name>
    <dbReference type="NCBI Taxonomy" id="703497"/>
    <lineage>
        <taxon>Eukaryota</taxon>
        <taxon>Fungi</taxon>
        <taxon>Dikarya</taxon>
        <taxon>Ascomycota</taxon>
        <taxon>Pezizomycotina</taxon>
        <taxon>Dothideomycetes</taxon>
        <taxon>Dothideomycetes incertae sedis</taxon>
        <taxon>Microthyriales</taxon>
        <taxon>Microthyriaceae</taxon>
        <taxon>Microthyrium</taxon>
    </lineage>
</organism>
<feature type="compositionally biased region" description="Polar residues" evidence="1">
    <location>
        <begin position="66"/>
        <end position="78"/>
    </location>
</feature>
<evidence type="ECO:0000313" key="3">
    <source>
        <dbReference type="Proteomes" id="UP000799302"/>
    </source>
</evidence>
<evidence type="ECO:0000313" key="2">
    <source>
        <dbReference type="EMBL" id="KAF2666944.1"/>
    </source>
</evidence>
<dbReference type="AlphaFoldDB" id="A0A6A6U7K9"/>
<accession>A0A6A6U7K9</accession>
<reference evidence="2" key="1">
    <citation type="journal article" date="2020" name="Stud. Mycol.">
        <title>101 Dothideomycetes genomes: a test case for predicting lifestyles and emergence of pathogens.</title>
        <authorList>
            <person name="Haridas S."/>
            <person name="Albert R."/>
            <person name="Binder M."/>
            <person name="Bloem J."/>
            <person name="Labutti K."/>
            <person name="Salamov A."/>
            <person name="Andreopoulos B."/>
            <person name="Baker S."/>
            <person name="Barry K."/>
            <person name="Bills G."/>
            <person name="Bluhm B."/>
            <person name="Cannon C."/>
            <person name="Castanera R."/>
            <person name="Culley D."/>
            <person name="Daum C."/>
            <person name="Ezra D."/>
            <person name="Gonzalez J."/>
            <person name="Henrissat B."/>
            <person name="Kuo A."/>
            <person name="Liang C."/>
            <person name="Lipzen A."/>
            <person name="Lutzoni F."/>
            <person name="Magnuson J."/>
            <person name="Mondo S."/>
            <person name="Nolan M."/>
            <person name="Ohm R."/>
            <person name="Pangilinan J."/>
            <person name="Park H.-J."/>
            <person name="Ramirez L."/>
            <person name="Alfaro M."/>
            <person name="Sun H."/>
            <person name="Tritt A."/>
            <person name="Yoshinaga Y."/>
            <person name="Zwiers L.-H."/>
            <person name="Turgeon B."/>
            <person name="Goodwin S."/>
            <person name="Spatafora J."/>
            <person name="Crous P."/>
            <person name="Grigoriev I."/>
        </authorList>
    </citation>
    <scope>NUCLEOTIDE SEQUENCE</scope>
    <source>
        <strain evidence="2">CBS 115976</strain>
    </source>
</reference>
<name>A0A6A6U7K9_9PEZI</name>